<dbReference type="EMBL" id="CP051167">
    <property type="protein sequence ID" value="QIZ72667.1"/>
    <property type="molecule type" value="Genomic_DNA"/>
</dbReference>
<dbReference type="KEGG" id="oxy:HCG48_20430"/>
<dbReference type="PANTHER" id="PTHR33343">
    <property type="entry name" value="54S RIBOSOMAL PROTEIN BL35M"/>
    <property type="match status" value="1"/>
</dbReference>
<dbReference type="FunFam" id="4.10.410.60:FF:000001">
    <property type="entry name" value="50S ribosomal protein L35"/>
    <property type="match status" value="1"/>
</dbReference>
<accession>A0A6H1U2R7</accession>
<feature type="compositionally biased region" description="Basic residues" evidence="7">
    <location>
        <begin position="36"/>
        <end position="45"/>
    </location>
</feature>
<comment type="similarity">
    <text evidence="1 5 6">Belongs to the bacterial ribosomal protein bL35 family.</text>
</comment>
<evidence type="ECO:0000256" key="4">
    <source>
        <dbReference type="ARBA" id="ARBA00071664"/>
    </source>
</evidence>
<keyword evidence="9" id="KW-1185">Reference proteome</keyword>
<dbReference type="Proteomes" id="UP000500857">
    <property type="component" value="Chromosome"/>
</dbReference>
<proteinExistence type="inferred from homology"/>
<organism evidence="8 9">
    <name type="scientific">Oxynema aestuarii AP17</name>
    <dbReference type="NCBI Taxonomy" id="2064643"/>
    <lineage>
        <taxon>Bacteria</taxon>
        <taxon>Bacillati</taxon>
        <taxon>Cyanobacteriota</taxon>
        <taxon>Cyanophyceae</taxon>
        <taxon>Oscillatoriophycideae</taxon>
        <taxon>Oscillatoriales</taxon>
        <taxon>Oscillatoriaceae</taxon>
        <taxon>Oxynema</taxon>
        <taxon>Oxynema aestuarii</taxon>
    </lineage>
</organism>
<evidence type="ECO:0000313" key="9">
    <source>
        <dbReference type="Proteomes" id="UP000500857"/>
    </source>
</evidence>
<dbReference type="GO" id="GO:0022625">
    <property type="term" value="C:cytosolic large ribosomal subunit"/>
    <property type="evidence" value="ECO:0007669"/>
    <property type="project" value="TreeGrafter"/>
</dbReference>
<dbReference type="Gene3D" id="4.10.410.60">
    <property type="match status" value="1"/>
</dbReference>
<dbReference type="AlphaFoldDB" id="A0A6H1U2R7"/>
<keyword evidence="3 5" id="KW-0687">Ribonucleoprotein</keyword>
<evidence type="ECO:0000256" key="6">
    <source>
        <dbReference type="RuleBase" id="RU000568"/>
    </source>
</evidence>
<keyword evidence="2 5" id="KW-0689">Ribosomal protein</keyword>
<dbReference type="SUPFAM" id="SSF143034">
    <property type="entry name" value="L35p-like"/>
    <property type="match status" value="1"/>
</dbReference>
<dbReference type="InterPro" id="IPR021137">
    <property type="entry name" value="Ribosomal_bL35-like"/>
</dbReference>
<dbReference type="PANTHER" id="PTHR33343:SF1">
    <property type="entry name" value="LARGE RIBOSOMAL SUBUNIT PROTEIN BL35M"/>
    <property type="match status" value="1"/>
</dbReference>
<dbReference type="Pfam" id="PF01632">
    <property type="entry name" value="Ribosomal_L35p"/>
    <property type="match status" value="1"/>
</dbReference>
<dbReference type="HAMAP" id="MF_00514">
    <property type="entry name" value="Ribosomal_bL35"/>
    <property type="match status" value="1"/>
</dbReference>
<evidence type="ECO:0000256" key="7">
    <source>
        <dbReference type="SAM" id="MobiDB-lite"/>
    </source>
</evidence>
<dbReference type="PROSITE" id="PS00936">
    <property type="entry name" value="RIBOSOMAL_L35"/>
    <property type="match status" value="1"/>
</dbReference>
<evidence type="ECO:0000256" key="5">
    <source>
        <dbReference type="HAMAP-Rule" id="MF_00514"/>
    </source>
</evidence>
<sequence>MPKIKTRKAAAKRFRVTGNGKLMRRKAYKNHLLQHKSATRKRRLSKASPVHENDAENVRLMLPNL</sequence>
<dbReference type="InterPro" id="IPR018265">
    <property type="entry name" value="Ribosomal_bL35_CS"/>
</dbReference>
<dbReference type="GO" id="GO:0006412">
    <property type="term" value="P:translation"/>
    <property type="evidence" value="ECO:0007669"/>
    <property type="project" value="UniProtKB-UniRule"/>
</dbReference>
<dbReference type="PRINTS" id="PR00064">
    <property type="entry name" value="RIBOSOMALL35"/>
</dbReference>
<dbReference type="GO" id="GO:0003735">
    <property type="term" value="F:structural constituent of ribosome"/>
    <property type="evidence" value="ECO:0007669"/>
    <property type="project" value="InterPro"/>
</dbReference>
<feature type="region of interest" description="Disordered" evidence="7">
    <location>
        <begin position="36"/>
        <end position="65"/>
    </location>
</feature>
<evidence type="ECO:0000313" key="8">
    <source>
        <dbReference type="EMBL" id="QIZ72667.1"/>
    </source>
</evidence>
<protein>
    <recommendedName>
        <fullName evidence="4 5">Large ribosomal subunit protein bL35</fullName>
    </recommendedName>
</protein>
<evidence type="ECO:0000256" key="1">
    <source>
        <dbReference type="ARBA" id="ARBA00006598"/>
    </source>
</evidence>
<dbReference type="RefSeq" id="WP_168570814.1">
    <property type="nucleotide sequence ID" value="NZ_CP051167.1"/>
</dbReference>
<evidence type="ECO:0000256" key="2">
    <source>
        <dbReference type="ARBA" id="ARBA00022980"/>
    </source>
</evidence>
<gene>
    <name evidence="5 8" type="primary">rpmI</name>
    <name evidence="5" type="synonym">rpl35</name>
    <name evidence="8" type="ORF">HCG48_20430</name>
</gene>
<dbReference type="InterPro" id="IPR037229">
    <property type="entry name" value="Ribosomal_bL35_sf"/>
</dbReference>
<dbReference type="InterPro" id="IPR001706">
    <property type="entry name" value="Ribosomal_bL35"/>
</dbReference>
<evidence type="ECO:0000256" key="3">
    <source>
        <dbReference type="ARBA" id="ARBA00023274"/>
    </source>
</evidence>
<reference evidence="8 9" key="1">
    <citation type="submission" date="2020-04" db="EMBL/GenBank/DDBJ databases">
        <authorList>
            <person name="Basu S."/>
            <person name="Maruthanayagam V."/>
            <person name="Chakraborty S."/>
            <person name="Pramanik A."/>
            <person name="Mukherjee J."/>
            <person name="Brink B."/>
        </authorList>
    </citation>
    <scope>NUCLEOTIDE SEQUENCE [LARGE SCALE GENOMIC DNA]</scope>
    <source>
        <strain evidence="8 9">AP17</strain>
    </source>
</reference>
<name>A0A6H1U2R7_9CYAN</name>
<dbReference type="NCBIfam" id="TIGR00001">
    <property type="entry name" value="rpmI_bact"/>
    <property type="match status" value="1"/>
</dbReference>